<dbReference type="AlphaFoldDB" id="A0A852X1R9"/>
<keyword evidence="4" id="KW-1185">Reference proteome</keyword>
<dbReference type="GO" id="GO:0005737">
    <property type="term" value="C:cytoplasm"/>
    <property type="evidence" value="ECO:0007669"/>
    <property type="project" value="TreeGrafter"/>
</dbReference>
<dbReference type="RefSeq" id="WP_179461896.1">
    <property type="nucleotide sequence ID" value="NZ_JACBZX010000001.1"/>
</dbReference>
<gene>
    <name evidence="3" type="ORF">BJY28_000847</name>
</gene>
<dbReference type="InterPro" id="IPR021454">
    <property type="entry name" value="DUF3105"/>
</dbReference>
<evidence type="ECO:0000256" key="1">
    <source>
        <dbReference type="SAM" id="MobiDB-lite"/>
    </source>
</evidence>
<reference evidence="3 4" key="1">
    <citation type="submission" date="2020-07" db="EMBL/GenBank/DDBJ databases">
        <title>Sequencing the genomes of 1000 actinobacteria strains.</title>
        <authorList>
            <person name="Klenk H.-P."/>
        </authorList>
    </citation>
    <scope>NUCLEOTIDE SEQUENCE [LARGE SCALE GENOMIC DNA]</scope>
    <source>
        <strain evidence="3 4">DSM 24723</strain>
    </source>
</reference>
<dbReference type="PANTHER" id="PTHR34179">
    <property type="entry name" value="TUMOR PROTEIN P53-INDUCIBLE PROTEIN 13"/>
    <property type="match status" value="1"/>
</dbReference>
<keyword evidence="2" id="KW-0812">Transmembrane</keyword>
<sequence length="216" mass="23623">MSSSKKDAKRSRNERLEAARKQQQAAERRRSLILYGAAALALVIIAGAVFWAIVTDDSNDVARNAEGDIEGVQVYEYDGGNHVQTTVDYAESPPVGGEHNPVWLNCGVYTEPVPDEHAVHSLEHGTVWITYQPDLAEDQVSQLEDMLPDTYTLLSPYEGLESPIVISAWGHQLEVDSADDPRLEEFITEYRQGPQTPEPGAACTGGTDGTDNLIQG</sequence>
<keyword evidence="2" id="KW-0472">Membrane</keyword>
<organism evidence="3 4">
    <name type="scientific">Janibacter alkaliphilus</name>
    <dbReference type="NCBI Taxonomy" id="1069963"/>
    <lineage>
        <taxon>Bacteria</taxon>
        <taxon>Bacillati</taxon>
        <taxon>Actinomycetota</taxon>
        <taxon>Actinomycetes</taxon>
        <taxon>Micrococcales</taxon>
        <taxon>Intrasporangiaceae</taxon>
        <taxon>Janibacter</taxon>
    </lineage>
</organism>
<proteinExistence type="predicted"/>
<accession>A0A852X1R9</accession>
<feature type="transmembrane region" description="Helical" evidence="2">
    <location>
        <begin position="32"/>
        <end position="54"/>
    </location>
</feature>
<protein>
    <recommendedName>
        <fullName evidence="5">DUF3105 domain-containing protein</fullName>
    </recommendedName>
</protein>
<dbReference type="EMBL" id="JACBZX010000001">
    <property type="protein sequence ID" value="NYG36378.1"/>
    <property type="molecule type" value="Genomic_DNA"/>
</dbReference>
<dbReference type="Pfam" id="PF11303">
    <property type="entry name" value="DUF3105"/>
    <property type="match status" value="1"/>
</dbReference>
<feature type="region of interest" description="Disordered" evidence="1">
    <location>
        <begin position="192"/>
        <end position="216"/>
    </location>
</feature>
<evidence type="ECO:0000313" key="4">
    <source>
        <dbReference type="Proteomes" id="UP000592181"/>
    </source>
</evidence>
<keyword evidence="2" id="KW-1133">Transmembrane helix</keyword>
<dbReference type="Proteomes" id="UP000592181">
    <property type="component" value="Unassembled WGS sequence"/>
</dbReference>
<dbReference type="PANTHER" id="PTHR34179:SF1">
    <property type="entry name" value="TUMOR PROTEIN P53-INDUCIBLE PROTEIN 13"/>
    <property type="match status" value="1"/>
</dbReference>
<evidence type="ECO:0000256" key="2">
    <source>
        <dbReference type="SAM" id="Phobius"/>
    </source>
</evidence>
<evidence type="ECO:0000313" key="3">
    <source>
        <dbReference type="EMBL" id="NYG36378.1"/>
    </source>
</evidence>
<name>A0A852X1R9_9MICO</name>
<feature type="region of interest" description="Disordered" evidence="1">
    <location>
        <begin position="1"/>
        <end position="22"/>
    </location>
</feature>
<evidence type="ECO:0008006" key="5">
    <source>
        <dbReference type="Google" id="ProtNLM"/>
    </source>
</evidence>
<comment type="caution">
    <text evidence="3">The sequence shown here is derived from an EMBL/GenBank/DDBJ whole genome shotgun (WGS) entry which is preliminary data.</text>
</comment>